<dbReference type="AlphaFoldDB" id="A0A5B7HTB1"/>
<dbReference type="OrthoDB" id="6107927at2759"/>
<feature type="compositionally biased region" description="Gly residues" evidence="1">
    <location>
        <begin position="11"/>
        <end position="34"/>
    </location>
</feature>
<dbReference type="EMBL" id="VSRR010041674">
    <property type="protein sequence ID" value="MPC75700.1"/>
    <property type="molecule type" value="Genomic_DNA"/>
</dbReference>
<reference evidence="2 3" key="1">
    <citation type="submission" date="2019-05" db="EMBL/GenBank/DDBJ databases">
        <title>Another draft genome of Portunus trituberculatus and its Hox gene families provides insights of decapod evolution.</title>
        <authorList>
            <person name="Jeong J.-H."/>
            <person name="Song I."/>
            <person name="Kim S."/>
            <person name="Choi T."/>
            <person name="Kim D."/>
            <person name="Ryu S."/>
            <person name="Kim W."/>
        </authorList>
    </citation>
    <scope>NUCLEOTIDE SEQUENCE [LARGE SCALE GENOMIC DNA]</scope>
    <source>
        <tissue evidence="2">Muscle</tissue>
    </source>
</reference>
<proteinExistence type="predicted"/>
<feature type="compositionally biased region" description="Acidic residues" evidence="1">
    <location>
        <begin position="1"/>
        <end position="10"/>
    </location>
</feature>
<evidence type="ECO:0000256" key="1">
    <source>
        <dbReference type="SAM" id="MobiDB-lite"/>
    </source>
</evidence>
<gene>
    <name evidence="2" type="ORF">E2C01_070093</name>
</gene>
<keyword evidence="3" id="KW-1185">Reference proteome</keyword>
<comment type="caution">
    <text evidence="2">The sequence shown here is derived from an EMBL/GenBank/DDBJ whole genome shotgun (WGS) entry which is preliminary data.</text>
</comment>
<organism evidence="2 3">
    <name type="scientific">Portunus trituberculatus</name>
    <name type="common">Swimming crab</name>
    <name type="synonym">Neptunus trituberculatus</name>
    <dbReference type="NCBI Taxonomy" id="210409"/>
    <lineage>
        <taxon>Eukaryota</taxon>
        <taxon>Metazoa</taxon>
        <taxon>Ecdysozoa</taxon>
        <taxon>Arthropoda</taxon>
        <taxon>Crustacea</taxon>
        <taxon>Multicrustacea</taxon>
        <taxon>Malacostraca</taxon>
        <taxon>Eumalacostraca</taxon>
        <taxon>Eucarida</taxon>
        <taxon>Decapoda</taxon>
        <taxon>Pleocyemata</taxon>
        <taxon>Brachyura</taxon>
        <taxon>Eubrachyura</taxon>
        <taxon>Portunoidea</taxon>
        <taxon>Portunidae</taxon>
        <taxon>Portuninae</taxon>
        <taxon>Portunus</taxon>
    </lineage>
</organism>
<evidence type="ECO:0000313" key="3">
    <source>
        <dbReference type="Proteomes" id="UP000324222"/>
    </source>
</evidence>
<feature type="region of interest" description="Disordered" evidence="1">
    <location>
        <begin position="1"/>
        <end position="34"/>
    </location>
</feature>
<name>A0A5B7HTB1_PORTR</name>
<sequence length="89" mass="9223">MEQEEEEEGEGGTGGIEGTGLEGKGGVGGGGRGRGFQMHLTPFTVSHFGLPFTGWKARWKNFVVRKGCGDSFGGVRGTHHSSGSGEGLL</sequence>
<accession>A0A5B7HTB1</accession>
<dbReference type="Proteomes" id="UP000324222">
    <property type="component" value="Unassembled WGS sequence"/>
</dbReference>
<protein>
    <submittedName>
        <fullName evidence="2">Uncharacterized protein</fullName>
    </submittedName>
</protein>
<evidence type="ECO:0000313" key="2">
    <source>
        <dbReference type="EMBL" id="MPC75700.1"/>
    </source>
</evidence>